<protein>
    <recommendedName>
        <fullName evidence="4">Type 4 fimbrial biogenesis protein PilX N-terminal domain-containing protein</fullName>
    </recommendedName>
</protein>
<organism evidence="2 3">
    <name type="scientific">Limnobacter humi</name>
    <dbReference type="NCBI Taxonomy" id="1778671"/>
    <lineage>
        <taxon>Bacteria</taxon>
        <taxon>Pseudomonadati</taxon>
        <taxon>Pseudomonadota</taxon>
        <taxon>Betaproteobacteria</taxon>
        <taxon>Burkholderiales</taxon>
        <taxon>Burkholderiaceae</taxon>
        <taxon>Limnobacter</taxon>
    </lineage>
</organism>
<proteinExistence type="predicted"/>
<dbReference type="RefSeq" id="WP_256765122.1">
    <property type="nucleotide sequence ID" value="NZ_JANIGO010000004.1"/>
</dbReference>
<evidence type="ECO:0000313" key="3">
    <source>
        <dbReference type="Proteomes" id="UP001204142"/>
    </source>
</evidence>
<accession>A0ABT1WK48</accession>
<reference evidence="2 3" key="1">
    <citation type="submission" date="2022-07" db="EMBL/GenBank/DDBJ databases">
        <authorList>
            <person name="Xamxidin M."/>
            <person name="Wu M."/>
        </authorList>
    </citation>
    <scope>NUCLEOTIDE SEQUENCE [LARGE SCALE GENOMIC DNA]</scope>
    <source>
        <strain evidence="2 3">NBRC 111650</strain>
    </source>
</reference>
<dbReference type="Proteomes" id="UP001204142">
    <property type="component" value="Unassembled WGS sequence"/>
</dbReference>
<evidence type="ECO:0000256" key="1">
    <source>
        <dbReference type="SAM" id="Phobius"/>
    </source>
</evidence>
<evidence type="ECO:0000313" key="2">
    <source>
        <dbReference type="EMBL" id="MCQ8897323.1"/>
    </source>
</evidence>
<comment type="caution">
    <text evidence="2">The sequence shown here is derived from an EMBL/GenBank/DDBJ whole genome shotgun (WGS) entry which is preliminary data.</text>
</comment>
<name>A0ABT1WK48_9BURK</name>
<keyword evidence="1" id="KW-0812">Transmembrane</keyword>
<evidence type="ECO:0008006" key="4">
    <source>
        <dbReference type="Google" id="ProtNLM"/>
    </source>
</evidence>
<keyword evidence="3" id="KW-1185">Reference proteome</keyword>
<sequence>MGFENSGQRSRIRQLGMAAMLVAASVAGLLSVIALSRSSNLFLHQNISENNYATAKAQLNAQEGLNQLVAFFNTLDQGRLSAVQQQFPNTNAGVCGGSNPPPGNLQPISFRAVVQNTRTLDGIQIYAALGDATNPCEQPTPESWKLYFRITGTYNCTGSADPLCALREMRGSLTPNPAAVDTTQCTTGQPICKTVETTVSSSDDRINFKQCGQNDAYEFKPLNLRSVGGFLTGDAYSGKVSANPNRIRDERAMWKAPLTVLGDVINGTDSSKMLVEGFKTRIGISFSENALYMGAKNMPPMPYFQPMEIGGSVIPRAPASNPYRLNVPETRDIELNVYGTNLSSNGKLSDSSAGPVNVNVAYADENPDLLDGARIRPTQTLLAKNLPSLNGNPFLQNLRSSDAVLKHFLALNYSDVKTVSRDGVRIDLNSMLPIENAQKNAQGIFKSGSVSNDENDWKKVGVVYYLVDVRQRSKSTLTYTDQSGGIVTLNNVVHDNGSGYYDGVPGLDNRQYCDDLYGQSPNFRSLNGGCIDPVSLVDRGAFNDFQNRLQSYNDGEARLGRDLVNTQTRLNQQFEADKAALDPKSKTYNKQLQNLNDQLDIAIRDNTNNYNNQMNQLSQGWNTFIAGPNGYQQKYTAALMNPDYLRQKTYDLLVTRPTALNHQSYLTTSTHWVRDYWNNPRSTRGTAGCFSDNKRPCMSPYSGAQSMLDNAVVVIDARGTDGVYWKYLRYPAAQLIIVLGNLIAEDVSLNANLVVTGNLILKNRGLALAPRRWWGIPRYKKCSSDLTPGSDAFVNGQRESGPYKMSGDFYLFSGASGKVSDCISTSRTGGSSTTAVQVCDTPPVTCEVLRQSAGAKAKVLIKQQFFDR</sequence>
<gene>
    <name evidence="2" type="ORF">NQT62_12855</name>
</gene>
<keyword evidence="1" id="KW-0472">Membrane</keyword>
<keyword evidence="1" id="KW-1133">Transmembrane helix</keyword>
<dbReference type="EMBL" id="JANIGO010000004">
    <property type="protein sequence ID" value="MCQ8897323.1"/>
    <property type="molecule type" value="Genomic_DNA"/>
</dbReference>
<feature type="transmembrane region" description="Helical" evidence="1">
    <location>
        <begin position="12"/>
        <end position="35"/>
    </location>
</feature>